<dbReference type="SUPFAM" id="SSF56300">
    <property type="entry name" value="Metallo-dependent phosphatases"/>
    <property type="match status" value="1"/>
</dbReference>
<dbReference type="Gene3D" id="3.60.21.10">
    <property type="match status" value="1"/>
</dbReference>
<name>A0A940DJI4_9FIRM</name>
<dbReference type="Proteomes" id="UP000727857">
    <property type="component" value="Unassembled WGS sequence"/>
</dbReference>
<organism evidence="3 4">
    <name type="scientific">Candidatus Stercoripulliclostridium pullicola</name>
    <dbReference type="NCBI Taxonomy" id="2840953"/>
    <lineage>
        <taxon>Bacteria</taxon>
        <taxon>Bacillati</taxon>
        <taxon>Bacillota</taxon>
        <taxon>Clostridia</taxon>
        <taxon>Eubacteriales</taxon>
        <taxon>Candidatus Stercoripulliclostridium</taxon>
    </lineage>
</organism>
<accession>A0A940DJI4</accession>
<dbReference type="InterPro" id="IPR004843">
    <property type="entry name" value="Calcineurin-like_PHP"/>
</dbReference>
<evidence type="ECO:0000313" key="4">
    <source>
        <dbReference type="Proteomes" id="UP000727857"/>
    </source>
</evidence>
<evidence type="ECO:0000313" key="3">
    <source>
        <dbReference type="EMBL" id="MBO8424625.1"/>
    </source>
</evidence>
<feature type="transmembrane region" description="Helical" evidence="1">
    <location>
        <begin position="9"/>
        <end position="28"/>
    </location>
</feature>
<comment type="caution">
    <text evidence="3">The sequence shown here is derived from an EMBL/GenBank/DDBJ whole genome shotgun (WGS) entry which is preliminary data.</text>
</comment>
<proteinExistence type="predicted"/>
<dbReference type="EMBL" id="JADINF010000160">
    <property type="protein sequence ID" value="MBO8424625.1"/>
    <property type="molecule type" value="Genomic_DNA"/>
</dbReference>
<reference evidence="3" key="1">
    <citation type="submission" date="2020-10" db="EMBL/GenBank/DDBJ databases">
        <authorList>
            <person name="Gilroy R."/>
        </authorList>
    </citation>
    <scope>NUCLEOTIDE SEQUENCE</scope>
    <source>
        <strain evidence="3">517</strain>
    </source>
</reference>
<dbReference type="GO" id="GO:0016788">
    <property type="term" value="F:hydrolase activity, acting on ester bonds"/>
    <property type="evidence" value="ECO:0007669"/>
    <property type="project" value="TreeGrafter"/>
</dbReference>
<reference evidence="3" key="2">
    <citation type="journal article" date="2021" name="PeerJ">
        <title>Extensive microbial diversity within the chicken gut microbiome revealed by metagenomics and culture.</title>
        <authorList>
            <person name="Gilroy R."/>
            <person name="Ravi A."/>
            <person name="Getino M."/>
            <person name="Pursley I."/>
            <person name="Horton D.L."/>
            <person name="Alikhan N.F."/>
            <person name="Baker D."/>
            <person name="Gharbi K."/>
            <person name="Hall N."/>
            <person name="Watson M."/>
            <person name="Adriaenssens E.M."/>
            <person name="Foster-Nyarko E."/>
            <person name="Jarju S."/>
            <person name="Secka A."/>
            <person name="Antonio M."/>
            <person name="Oren A."/>
            <person name="Chaudhuri R.R."/>
            <person name="La Ragione R."/>
            <person name="Hildebrand F."/>
            <person name="Pallen M.J."/>
        </authorList>
    </citation>
    <scope>NUCLEOTIDE SEQUENCE</scope>
    <source>
        <strain evidence="3">517</strain>
    </source>
</reference>
<dbReference type="PANTHER" id="PTHR32440:SF0">
    <property type="entry name" value="PHOSPHATASE DCR2-RELATED"/>
    <property type="match status" value="1"/>
</dbReference>
<dbReference type="GO" id="GO:0005737">
    <property type="term" value="C:cytoplasm"/>
    <property type="evidence" value="ECO:0007669"/>
    <property type="project" value="TreeGrafter"/>
</dbReference>
<dbReference type="Pfam" id="PF00149">
    <property type="entry name" value="Metallophos"/>
    <property type="match status" value="1"/>
</dbReference>
<dbReference type="PANTHER" id="PTHR32440">
    <property type="entry name" value="PHOSPHATASE DCR2-RELATED-RELATED"/>
    <property type="match status" value="1"/>
</dbReference>
<keyword evidence="1" id="KW-0472">Membrane</keyword>
<evidence type="ECO:0000256" key="1">
    <source>
        <dbReference type="SAM" id="Phobius"/>
    </source>
</evidence>
<dbReference type="AlphaFoldDB" id="A0A940DJI4"/>
<evidence type="ECO:0000259" key="2">
    <source>
        <dbReference type="Pfam" id="PF00149"/>
    </source>
</evidence>
<protein>
    <submittedName>
        <fullName evidence="3">Metallophosphoesterase</fullName>
    </submittedName>
</protein>
<keyword evidence="1" id="KW-1133">Transmembrane helix</keyword>
<gene>
    <name evidence="3" type="ORF">IAB16_06355</name>
</gene>
<dbReference type="PROSITE" id="PS51257">
    <property type="entry name" value="PROKAR_LIPOPROTEIN"/>
    <property type="match status" value="1"/>
</dbReference>
<keyword evidence="1" id="KW-0812">Transmembrane</keyword>
<dbReference type="InterPro" id="IPR029052">
    <property type="entry name" value="Metallo-depent_PP-like"/>
</dbReference>
<feature type="domain" description="Calcineurin-like phosphoesterase" evidence="2">
    <location>
        <begin position="75"/>
        <end position="331"/>
    </location>
</feature>
<sequence length="403" mass="45224">MRRGVKKGLVITGIVFGVIACFVLAVGITSRVGNEANMKYAAELEKVVVDDPLPAPFIDEETGYYTFTADRDFIVLQLTDVHIGGGAFSLRKDMMAMNAVYDLVSYTKPDLIIVTGDMAYPVPFSSGSFNNLAPTKIFAEMMESIGIYWAVVFGNHDSEVYSYYTREEISDYYSSDDLEYCLYQAGPDDVDGYGNYFINIENSEGVITQSLALFDSHSYARGFYQDYDNIHANQVTWYENEINRMDEINRLNGATELFKSLAFFHIPLVEQKDAYFEWLDNGSSDTENVKYVYGNAGEGGKVVCSGIGEDDLFETMVRVGSTQGVFVGHDHYNNFSLWYNGGSGDYYIRLTYGMSIDYLAYFGIAKETAQRGGTVIEISPDGSFDCYGLRMIDKKEIRKIGDF</sequence>